<feature type="transmembrane region" description="Helical" evidence="2">
    <location>
        <begin position="116"/>
        <end position="138"/>
    </location>
</feature>
<proteinExistence type="predicted"/>
<keyword evidence="2" id="KW-0812">Transmembrane</keyword>
<dbReference type="AlphaFoldDB" id="A0A815YAJ4"/>
<sequence>MTDIYVDQWATKNNYTSYFDQCAPSLCTYSTTDPLNFSYIISLLLSLYGGLTAIFRLIAPLLINIALKLKRQLIKSMMKCELYFKSIRHSISWIRQLNLFKLATNRTMDEIKEQRIITRCYLVLFAISVSILIVFTTINAKTNTVTVSNPSLNTYKELQNSYSSTLKCACSESAMHYETFVSLSPIFHQVCPSDLVSDPWISWLVESLSISMNDNVWLYTSGSYFEQLAALCQLANTTANDDIRAFLARTLATSHVLNTDDFNTQLNTTINQLIESTVINFGLFINMTRLFMQVDQPLTFSFRLNAIQQSFSSDRVCQCAHDMHCQGETDFIPDDLNSLVEYSDSSSPENSSGYTMLDLTSSENSSDDTTSDFSSPENVSDYTTPASGSAESSIGHTTPAPNSSGSRNKYTTSDFSSPEDISDYTTPDFGSAESSIGHTMSAPNSSGNSNKYTTSDFGAPVSSSKYSAPGIVKGCYIIDSVLLSTLECFYADSK</sequence>
<evidence type="ECO:0000256" key="2">
    <source>
        <dbReference type="SAM" id="Phobius"/>
    </source>
</evidence>
<feature type="region of interest" description="Disordered" evidence="1">
    <location>
        <begin position="338"/>
        <end position="449"/>
    </location>
</feature>
<feature type="transmembrane region" description="Helical" evidence="2">
    <location>
        <begin position="39"/>
        <end position="67"/>
    </location>
</feature>
<keyword evidence="2" id="KW-1133">Transmembrane helix</keyword>
<protein>
    <submittedName>
        <fullName evidence="4">Uncharacterized protein</fullName>
    </submittedName>
</protein>
<evidence type="ECO:0000313" key="5">
    <source>
        <dbReference type="Proteomes" id="UP000663828"/>
    </source>
</evidence>
<dbReference type="Proteomes" id="UP000663852">
    <property type="component" value="Unassembled WGS sequence"/>
</dbReference>
<feature type="compositionally biased region" description="Polar residues" evidence="1">
    <location>
        <begin position="376"/>
        <end position="416"/>
    </location>
</feature>
<feature type="compositionally biased region" description="Polar residues" evidence="1">
    <location>
        <begin position="432"/>
        <end position="449"/>
    </location>
</feature>
<gene>
    <name evidence="3" type="ORF">EDS130_LOCUS40969</name>
    <name evidence="4" type="ORF">XAT740_LOCUS44295</name>
</gene>
<comment type="caution">
    <text evidence="4">The sequence shown here is derived from an EMBL/GenBank/DDBJ whole genome shotgun (WGS) entry which is preliminary data.</text>
</comment>
<dbReference type="Proteomes" id="UP000663828">
    <property type="component" value="Unassembled WGS sequence"/>
</dbReference>
<evidence type="ECO:0000313" key="4">
    <source>
        <dbReference type="EMBL" id="CAF1569029.1"/>
    </source>
</evidence>
<reference evidence="4" key="1">
    <citation type="submission" date="2021-02" db="EMBL/GenBank/DDBJ databases">
        <authorList>
            <person name="Nowell W R."/>
        </authorList>
    </citation>
    <scope>NUCLEOTIDE SEQUENCE</scope>
</reference>
<organism evidence="4 5">
    <name type="scientific">Adineta ricciae</name>
    <name type="common">Rotifer</name>
    <dbReference type="NCBI Taxonomy" id="249248"/>
    <lineage>
        <taxon>Eukaryota</taxon>
        <taxon>Metazoa</taxon>
        <taxon>Spiralia</taxon>
        <taxon>Gnathifera</taxon>
        <taxon>Rotifera</taxon>
        <taxon>Eurotatoria</taxon>
        <taxon>Bdelloidea</taxon>
        <taxon>Adinetida</taxon>
        <taxon>Adinetidae</taxon>
        <taxon>Adineta</taxon>
    </lineage>
</organism>
<feature type="compositionally biased region" description="Low complexity" evidence="1">
    <location>
        <begin position="343"/>
        <end position="352"/>
    </location>
</feature>
<name>A0A815YAJ4_ADIRI</name>
<dbReference type="EMBL" id="CAJNOR010005593">
    <property type="protein sequence ID" value="CAF1569029.1"/>
    <property type="molecule type" value="Genomic_DNA"/>
</dbReference>
<dbReference type="EMBL" id="CAJNOJ010000516">
    <property type="protein sequence ID" value="CAF1473828.1"/>
    <property type="molecule type" value="Genomic_DNA"/>
</dbReference>
<evidence type="ECO:0000313" key="3">
    <source>
        <dbReference type="EMBL" id="CAF1473828.1"/>
    </source>
</evidence>
<evidence type="ECO:0000256" key="1">
    <source>
        <dbReference type="SAM" id="MobiDB-lite"/>
    </source>
</evidence>
<keyword evidence="5" id="KW-1185">Reference proteome</keyword>
<accession>A0A815YAJ4</accession>
<keyword evidence="2" id="KW-0472">Membrane</keyword>